<reference evidence="2" key="1">
    <citation type="journal article" date="2012" name="Nat. Biotechnol.">
        <title>Draft genome sequence of pigeonpea (Cajanus cajan), an orphan legume crop of resource-poor farmers.</title>
        <authorList>
            <person name="Varshney R.K."/>
            <person name="Chen W."/>
            <person name="Li Y."/>
            <person name="Bharti A.K."/>
            <person name="Saxena R.K."/>
            <person name="Schlueter J.A."/>
            <person name="Donoghue M.T."/>
            <person name="Azam S."/>
            <person name="Fan G."/>
            <person name="Whaley A.M."/>
            <person name="Farmer A.D."/>
            <person name="Sheridan J."/>
            <person name="Iwata A."/>
            <person name="Tuteja R."/>
            <person name="Penmetsa R.V."/>
            <person name="Wu W."/>
            <person name="Upadhyaya H.D."/>
            <person name="Yang S.P."/>
            <person name="Shah T."/>
            <person name="Saxena K.B."/>
            <person name="Michael T."/>
            <person name="McCombie W.R."/>
            <person name="Yang B."/>
            <person name="Zhang G."/>
            <person name="Yang H."/>
            <person name="Wang J."/>
            <person name="Spillane C."/>
            <person name="Cook D.R."/>
            <person name="May G.D."/>
            <person name="Xu X."/>
            <person name="Jackson S.A."/>
        </authorList>
    </citation>
    <scope>NUCLEOTIDE SEQUENCE [LARGE SCALE GENOMIC DNA]</scope>
</reference>
<dbReference type="Proteomes" id="UP000075243">
    <property type="component" value="Unassembled WGS sequence"/>
</dbReference>
<organism evidence="2 3">
    <name type="scientific">Cajanus cajan</name>
    <name type="common">Pigeon pea</name>
    <name type="synonym">Cajanus indicus</name>
    <dbReference type="NCBI Taxonomy" id="3821"/>
    <lineage>
        <taxon>Eukaryota</taxon>
        <taxon>Viridiplantae</taxon>
        <taxon>Streptophyta</taxon>
        <taxon>Embryophyta</taxon>
        <taxon>Tracheophyta</taxon>
        <taxon>Spermatophyta</taxon>
        <taxon>Magnoliopsida</taxon>
        <taxon>eudicotyledons</taxon>
        <taxon>Gunneridae</taxon>
        <taxon>Pentapetalae</taxon>
        <taxon>rosids</taxon>
        <taxon>fabids</taxon>
        <taxon>Fabales</taxon>
        <taxon>Fabaceae</taxon>
        <taxon>Papilionoideae</taxon>
        <taxon>50 kb inversion clade</taxon>
        <taxon>NPAAA clade</taxon>
        <taxon>indigoferoid/millettioid clade</taxon>
        <taxon>Phaseoleae</taxon>
        <taxon>Cajanus</taxon>
    </lineage>
</organism>
<dbReference type="PANTHER" id="PTHR11439:SF483">
    <property type="entry name" value="PEPTIDE SYNTHASE GLIP-LIKE, PUTATIVE (AFU_ORTHOLOGUE AFUA_3G12920)-RELATED"/>
    <property type="match status" value="1"/>
</dbReference>
<name>A0A151S8B8_CAJCA</name>
<proteinExistence type="predicted"/>
<dbReference type="InterPro" id="IPR013103">
    <property type="entry name" value="RVT_2"/>
</dbReference>
<evidence type="ECO:0000313" key="3">
    <source>
        <dbReference type="Proteomes" id="UP000075243"/>
    </source>
</evidence>
<dbReference type="SUPFAM" id="SSF56672">
    <property type="entry name" value="DNA/RNA polymerases"/>
    <property type="match status" value="1"/>
</dbReference>
<dbReference type="Pfam" id="PF07727">
    <property type="entry name" value="RVT_2"/>
    <property type="match status" value="1"/>
</dbReference>
<gene>
    <name evidence="2" type="ORF">KK1_027128</name>
</gene>
<dbReference type="Gramene" id="C.cajan_26129.t">
    <property type="protein sequence ID" value="C.cajan_26129.t"/>
    <property type="gene ID" value="C.cajan_26129"/>
</dbReference>
<dbReference type="PANTHER" id="PTHR11439">
    <property type="entry name" value="GAG-POL-RELATED RETROTRANSPOSON"/>
    <property type="match status" value="1"/>
</dbReference>
<dbReference type="AlphaFoldDB" id="A0A151S8B8"/>
<evidence type="ECO:0000259" key="1">
    <source>
        <dbReference type="Pfam" id="PF07727"/>
    </source>
</evidence>
<accession>A0A151S8B8</accession>
<sequence length="267" mass="30645">MQLDVKSAFLHGELQEEVYVQQPEGFIKKGKEDHIYRLKKALYGLKQAPRAWYSKIEAYFAKERFERCSSEHTFLMYLTVTRPDLMFGVSLNNRYMANPKESHWAAAKRILKYLKGTLEYGIVSLSTTEAEYIAATSCACQCIWIQRILEHLGLIEKEATEILCDKSSTIQLSKNPVFHGRSKHITIRFHFQRDLVNDQVVRLTYCCSNEQVTDLIVRPTFLYSSFTIPPHPHPLLLLSFLPIPFKFLIPCGGLVVEGADHRVDGAS</sequence>
<dbReference type="EMBL" id="KQ483444">
    <property type="protein sequence ID" value="KYP51065.1"/>
    <property type="molecule type" value="Genomic_DNA"/>
</dbReference>
<evidence type="ECO:0000313" key="2">
    <source>
        <dbReference type="EMBL" id="KYP51065.1"/>
    </source>
</evidence>
<protein>
    <submittedName>
        <fullName evidence="2">Retrovirus-related Pol polyprotein from transposon TNT 1-94</fullName>
    </submittedName>
</protein>
<dbReference type="InterPro" id="IPR043502">
    <property type="entry name" value="DNA/RNA_pol_sf"/>
</dbReference>
<keyword evidence="3" id="KW-1185">Reference proteome</keyword>
<dbReference type="OMA" id="YLRASIC"/>
<dbReference type="CDD" id="cd09272">
    <property type="entry name" value="RNase_HI_RT_Ty1"/>
    <property type="match status" value="1"/>
</dbReference>
<feature type="domain" description="Reverse transcriptase Ty1/copia-type" evidence="1">
    <location>
        <begin position="2"/>
        <end position="92"/>
    </location>
</feature>